<comment type="caution">
    <text evidence="3">The sequence shown here is derived from an EMBL/GenBank/DDBJ whole genome shotgun (WGS) entry which is preliminary data.</text>
</comment>
<keyword evidence="4" id="KW-1185">Reference proteome</keyword>
<dbReference type="EMBL" id="JAOAMV010000007">
    <property type="protein sequence ID" value="MCT2559960.1"/>
    <property type="molecule type" value="Genomic_DNA"/>
</dbReference>
<sequence>MLKAFLALVALAASAPVTAAAPIDGLWVTEERSGEIRVASCGATRCGRLVKFLEVPPQGVDQRDVNNPDKSMRNRRVLGLAILSGFRPDGDLWRGTIYDPKTGRSYRSVVRRKSASTLEVKGCIGPFCQTQLWTRAD</sequence>
<feature type="signal peptide" evidence="1">
    <location>
        <begin position="1"/>
        <end position="19"/>
    </location>
</feature>
<dbReference type="Proteomes" id="UP001142648">
    <property type="component" value="Unassembled WGS sequence"/>
</dbReference>
<name>A0A9X2W4L5_9SPHN</name>
<reference evidence="3" key="1">
    <citation type="submission" date="2022-09" db="EMBL/GenBank/DDBJ databases">
        <title>The genome sequence of Tsuneonella sp. YG55.</title>
        <authorList>
            <person name="Liu Y."/>
        </authorList>
    </citation>
    <scope>NUCLEOTIDE SEQUENCE</scope>
    <source>
        <strain evidence="3">YG55</strain>
    </source>
</reference>
<proteinExistence type="predicted"/>
<dbReference type="Pfam" id="PF09917">
    <property type="entry name" value="DUF2147"/>
    <property type="match status" value="1"/>
</dbReference>
<keyword evidence="1" id="KW-0732">Signal</keyword>
<evidence type="ECO:0000313" key="4">
    <source>
        <dbReference type="Proteomes" id="UP001142648"/>
    </source>
</evidence>
<dbReference type="AlphaFoldDB" id="A0A9X2W4L5"/>
<accession>A0A9X2W4L5</accession>
<evidence type="ECO:0000313" key="3">
    <source>
        <dbReference type="EMBL" id="MCT2559960.1"/>
    </source>
</evidence>
<feature type="domain" description="DUF2147" evidence="2">
    <location>
        <begin position="25"/>
        <end position="135"/>
    </location>
</feature>
<dbReference type="PANTHER" id="PTHR36919:SF2">
    <property type="entry name" value="BLL6627 PROTEIN"/>
    <property type="match status" value="1"/>
</dbReference>
<protein>
    <submittedName>
        <fullName evidence="3">DUF2147 domain-containing protein</fullName>
    </submittedName>
</protein>
<feature type="chain" id="PRO_5040844026" evidence="1">
    <location>
        <begin position="20"/>
        <end position="137"/>
    </location>
</feature>
<evidence type="ECO:0000256" key="1">
    <source>
        <dbReference type="SAM" id="SignalP"/>
    </source>
</evidence>
<dbReference type="InterPro" id="IPR019223">
    <property type="entry name" value="DUF2147"/>
</dbReference>
<gene>
    <name evidence="3" type="ORF">N0B51_13335</name>
</gene>
<dbReference type="Gene3D" id="2.40.128.520">
    <property type="match status" value="1"/>
</dbReference>
<evidence type="ECO:0000259" key="2">
    <source>
        <dbReference type="Pfam" id="PF09917"/>
    </source>
</evidence>
<dbReference type="PANTHER" id="PTHR36919">
    <property type="entry name" value="BLR1215 PROTEIN"/>
    <property type="match status" value="1"/>
</dbReference>
<organism evidence="3 4">
    <name type="scientific">Tsuneonella litorea</name>
    <dbReference type="NCBI Taxonomy" id="2976475"/>
    <lineage>
        <taxon>Bacteria</taxon>
        <taxon>Pseudomonadati</taxon>
        <taxon>Pseudomonadota</taxon>
        <taxon>Alphaproteobacteria</taxon>
        <taxon>Sphingomonadales</taxon>
        <taxon>Erythrobacteraceae</taxon>
        <taxon>Tsuneonella</taxon>
    </lineage>
</organism>